<evidence type="ECO:0000256" key="4">
    <source>
        <dbReference type="ARBA" id="ARBA00022692"/>
    </source>
</evidence>
<comment type="subcellular location">
    <subcellularLocation>
        <location evidence="1">Cell membrane</location>
        <topology evidence="1">Multi-pass membrane protein</topology>
    </subcellularLocation>
</comment>
<keyword evidence="3" id="KW-1003">Cell membrane</keyword>
<dbReference type="SUPFAM" id="SSF56176">
    <property type="entry name" value="FAD-binding/transporter-associated domain-like"/>
    <property type="match status" value="1"/>
</dbReference>
<dbReference type="InterPro" id="IPR016169">
    <property type="entry name" value="FAD-bd_PCMH_sub2"/>
</dbReference>
<comment type="caution">
    <text evidence="14">The sequence shown here is derived from an EMBL/GenBank/DDBJ whole genome shotgun (WGS) entry which is preliminary data.</text>
</comment>
<keyword evidence="6 10" id="KW-1133">Transmembrane helix</keyword>
<keyword evidence="15" id="KW-1185">Reference proteome</keyword>
<evidence type="ECO:0000256" key="5">
    <source>
        <dbReference type="ARBA" id="ARBA00022737"/>
    </source>
</evidence>
<proteinExistence type="inferred from homology"/>
<dbReference type="SMART" id="SM00116">
    <property type="entry name" value="CBS"/>
    <property type="match status" value="2"/>
</dbReference>
<dbReference type="GO" id="GO:0050660">
    <property type="term" value="F:flavin adenine dinucleotide binding"/>
    <property type="evidence" value="ECO:0007669"/>
    <property type="project" value="InterPro"/>
</dbReference>
<evidence type="ECO:0000256" key="7">
    <source>
        <dbReference type="ARBA" id="ARBA00023122"/>
    </source>
</evidence>
<dbReference type="SMART" id="SM01091">
    <property type="entry name" value="CorC_HlyC"/>
    <property type="match status" value="1"/>
</dbReference>
<dbReference type="Gene3D" id="3.30.465.10">
    <property type="match status" value="1"/>
</dbReference>
<accession>A0A5J5GKQ6</accession>
<dbReference type="PANTHER" id="PTHR22777:SF32">
    <property type="entry name" value="UPF0053 INNER MEMBRANE PROTEIN YFJD"/>
    <property type="match status" value="1"/>
</dbReference>
<dbReference type="EMBL" id="VYQE01000002">
    <property type="protein sequence ID" value="KAA9008710.1"/>
    <property type="molecule type" value="Genomic_DNA"/>
</dbReference>
<feature type="transmembrane region" description="Helical" evidence="11">
    <location>
        <begin position="136"/>
        <end position="154"/>
    </location>
</feature>
<keyword evidence="7 9" id="KW-0129">CBS domain</keyword>
<dbReference type="InterPro" id="IPR005170">
    <property type="entry name" value="Transptr-assoc_dom"/>
</dbReference>
<evidence type="ECO:0000256" key="8">
    <source>
        <dbReference type="ARBA" id="ARBA00023136"/>
    </source>
</evidence>
<evidence type="ECO:0000256" key="6">
    <source>
        <dbReference type="ARBA" id="ARBA00022989"/>
    </source>
</evidence>
<evidence type="ECO:0000256" key="2">
    <source>
        <dbReference type="ARBA" id="ARBA00006446"/>
    </source>
</evidence>
<evidence type="ECO:0000313" key="14">
    <source>
        <dbReference type="EMBL" id="KAA9008710.1"/>
    </source>
</evidence>
<dbReference type="SUPFAM" id="SSF54631">
    <property type="entry name" value="CBS-domain pair"/>
    <property type="match status" value="1"/>
</dbReference>
<keyword evidence="4 10" id="KW-0812">Transmembrane</keyword>
<dbReference type="Pfam" id="PF01595">
    <property type="entry name" value="CNNM"/>
    <property type="match status" value="1"/>
</dbReference>
<dbReference type="FunFam" id="3.10.580.10:FF:000002">
    <property type="entry name" value="Magnesium/cobalt efflux protein CorC"/>
    <property type="match status" value="1"/>
</dbReference>
<dbReference type="InterPro" id="IPR002550">
    <property type="entry name" value="CNNM"/>
</dbReference>
<dbReference type="GO" id="GO:0005886">
    <property type="term" value="C:plasma membrane"/>
    <property type="evidence" value="ECO:0007669"/>
    <property type="project" value="UniProtKB-SubCell"/>
</dbReference>
<evidence type="ECO:0000313" key="15">
    <source>
        <dbReference type="Proteomes" id="UP000326554"/>
    </source>
</evidence>
<gene>
    <name evidence="14" type="ORF">F3S47_05440</name>
</gene>
<dbReference type="PROSITE" id="PS51371">
    <property type="entry name" value="CBS"/>
    <property type="match status" value="1"/>
</dbReference>
<dbReference type="AlphaFoldDB" id="A0A5J5GKQ6"/>
<evidence type="ECO:0000256" key="9">
    <source>
        <dbReference type="PROSITE-ProRule" id="PRU00703"/>
    </source>
</evidence>
<dbReference type="InterPro" id="IPR044751">
    <property type="entry name" value="Ion_transp-like_CBS"/>
</dbReference>
<dbReference type="Pfam" id="PF03471">
    <property type="entry name" value="CorC_HlyC"/>
    <property type="match status" value="1"/>
</dbReference>
<evidence type="ECO:0000256" key="11">
    <source>
        <dbReference type="SAM" id="Phobius"/>
    </source>
</evidence>
<dbReference type="Pfam" id="PF00571">
    <property type="entry name" value="CBS"/>
    <property type="match status" value="2"/>
</dbReference>
<keyword evidence="5" id="KW-0677">Repeat</keyword>
<dbReference type="InterPro" id="IPR036318">
    <property type="entry name" value="FAD-bd_PCMH-like_sf"/>
</dbReference>
<organism evidence="14 15">
    <name type="scientific">Histidinibacterium aquaticum</name>
    <dbReference type="NCBI Taxonomy" id="2613962"/>
    <lineage>
        <taxon>Bacteria</taxon>
        <taxon>Pseudomonadati</taxon>
        <taxon>Pseudomonadota</taxon>
        <taxon>Alphaproteobacteria</taxon>
        <taxon>Rhodobacterales</taxon>
        <taxon>Paracoccaceae</taxon>
        <taxon>Histidinibacterium</taxon>
    </lineage>
</organism>
<dbReference type="CDD" id="cd04590">
    <property type="entry name" value="CBS_pair_CorC_HlyC_assoc"/>
    <property type="match status" value="1"/>
</dbReference>
<evidence type="ECO:0000259" key="12">
    <source>
        <dbReference type="PROSITE" id="PS51371"/>
    </source>
</evidence>
<dbReference type="Proteomes" id="UP000326554">
    <property type="component" value="Unassembled WGS sequence"/>
</dbReference>
<dbReference type="RefSeq" id="WP_150444243.1">
    <property type="nucleotide sequence ID" value="NZ_VYQE01000002.1"/>
</dbReference>
<comment type="similarity">
    <text evidence="2">Belongs to the UPF0053 family. Hemolysin C subfamily.</text>
</comment>
<evidence type="ECO:0000256" key="3">
    <source>
        <dbReference type="ARBA" id="ARBA00022475"/>
    </source>
</evidence>
<feature type="domain" description="CBS" evidence="12">
    <location>
        <begin position="287"/>
        <end position="346"/>
    </location>
</feature>
<dbReference type="PANTHER" id="PTHR22777">
    <property type="entry name" value="HEMOLYSIN-RELATED"/>
    <property type="match status" value="1"/>
</dbReference>
<evidence type="ECO:0000256" key="1">
    <source>
        <dbReference type="ARBA" id="ARBA00004651"/>
    </source>
</evidence>
<feature type="transmembrane region" description="Helical" evidence="11">
    <location>
        <begin position="97"/>
        <end position="116"/>
    </location>
</feature>
<dbReference type="InterPro" id="IPR000644">
    <property type="entry name" value="CBS_dom"/>
</dbReference>
<protein>
    <submittedName>
        <fullName evidence="14">HlyC/CorC family transporter</fullName>
    </submittedName>
</protein>
<feature type="domain" description="CNNM transmembrane" evidence="13">
    <location>
        <begin position="6"/>
        <end position="195"/>
    </location>
</feature>
<dbReference type="Gene3D" id="3.10.580.10">
    <property type="entry name" value="CBS-domain"/>
    <property type="match status" value="1"/>
</dbReference>
<feature type="transmembrane region" description="Helical" evidence="11">
    <location>
        <begin position="66"/>
        <end position="90"/>
    </location>
</feature>
<reference evidence="14 15" key="1">
    <citation type="submission" date="2019-09" db="EMBL/GenBank/DDBJ databases">
        <authorList>
            <person name="Park J.-S."/>
            <person name="Choi H.-J."/>
        </authorList>
    </citation>
    <scope>NUCLEOTIDE SEQUENCE [LARGE SCALE GENOMIC DNA]</scope>
    <source>
        <strain evidence="14 15">176SS1-4</strain>
    </source>
</reference>
<keyword evidence="8 10" id="KW-0472">Membrane</keyword>
<dbReference type="PROSITE" id="PS51846">
    <property type="entry name" value="CNNM"/>
    <property type="match status" value="1"/>
</dbReference>
<evidence type="ECO:0000256" key="10">
    <source>
        <dbReference type="PROSITE-ProRule" id="PRU01193"/>
    </source>
</evidence>
<evidence type="ECO:0000259" key="13">
    <source>
        <dbReference type="PROSITE" id="PS51846"/>
    </source>
</evidence>
<sequence>METASFDGAFWITSAAILLLLILSGFFSGSETALTAASRGKLRSLSDRGSKGAALALKVTEDSERLIGSVLLGNNLVNILATSLATALFTRLLGESGVALATLVMTALVLIFAEVLPKTYAITNAEAAASLVARPISLVVKVFAPVVSFVRLLVRGVLRVFGIRTDPDADLLAVREEIAGALSIGHSEGVVEKEDRDRILGALDLGERFVEEIMLHRSGIEMIDADLEPREILRLCLESQHTRLPLYREKPENIVGVLHAKELLRAMHRLADDGDVTAEELRNFDVMSVVMEPYFVPETTTLDDQMREFLKRHTHFALVVDEYGTLQGLITLEDILEEIVGEITDEFDIEEENAVKRTEDGAFLVEGAMTIRDLNRMNDWNLPDEEANTIAGLVIHEAQMIPAEGQVFSFHDFRFEVLEKEENRLTLLKIRPVDPI</sequence>
<dbReference type="InterPro" id="IPR046342">
    <property type="entry name" value="CBS_dom_sf"/>
</dbReference>
<name>A0A5J5GKQ6_9RHOB</name>